<dbReference type="SUPFAM" id="SSF56112">
    <property type="entry name" value="Protein kinase-like (PK-like)"/>
    <property type="match status" value="2"/>
</dbReference>
<organism evidence="8 9">
    <name type="scientific">Eragrostis curvula</name>
    <name type="common">weeping love grass</name>
    <dbReference type="NCBI Taxonomy" id="38414"/>
    <lineage>
        <taxon>Eukaryota</taxon>
        <taxon>Viridiplantae</taxon>
        <taxon>Streptophyta</taxon>
        <taxon>Embryophyta</taxon>
        <taxon>Tracheophyta</taxon>
        <taxon>Spermatophyta</taxon>
        <taxon>Magnoliopsida</taxon>
        <taxon>Liliopsida</taxon>
        <taxon>Poales</taxon>
        <taxon>Poaceae</taxon>
        <taxon>PACMAD clade</taxon>
        <taxon>Chloridoideae</taxon>
        <taxon>Eragrostideae</taxon>
        <taxon>Eragrostidinae</taxon>
        <taxon>Eragrostis</taxon>
    </lineage>
</organism>
<evidence type="ECO:0000256" key="2">
    <source>
        <dbReference type="ARBA" id="ARBA00022679"/>
    </source>
</evidence>
<dbReference type="AlphaFoldDB" id="A0A5J9UMR2"/>
<dbReference type="Pfam" id="PF07714">
    <property type="entry name" value="PK_Tyr_Ser-Thr"/>
    <property type="match status" value="1"/>
</dbReference>
<reference evidence="8 9" key="1">
    <citation type="journal article" date="2019" name="Sci. Rep.">
        <title>A high-quality genome of Eragrostis curvula grass provides insights into Poaceae evolution and supports new strategies to enhance forage quality.</title>
        <authorList>
            <person name="Carballo J."/>
            <person name="Santos B.A.C.M."/>
            <person name="Zappacosta D."/>
            <person name="Garbus I."/>
            <person name="Selva J.P."/>
            <person name="Gallo C.A."/>
            <person name="Diaz A."/>
            <person name="Albertini E."/>
            <person name="Caccamo M."/>
            <person name="Echenique V."/>
        </authorList>
    </citation>
    <scope>NUCLEOTIDE SEQUENCE [LARGE SCALE GENOMIC DNA]</scope>
    <source>
        <strain evidence="9">cv. Victoria</strain>
        <tissue evidence="8">Leaf</tissue>
    </source>
</reference>
<evidence type="ECO:0000256" key="1">
    <source>
        <dbReference type="ARBA" id="ARBA00022527"/>
    </source>
</evidence>
<feature type="non-terminal residue" evidence="8">
    <location>
        <position position="1"/>
    </location>
</feature>
<dbReference type="PROSITE" id="PS00107">
    <property type="entry name" value="PROTEIN_KINASE_ATP"/>
    <property type="match status" value="1"/>
</dbReference>
<feature type="domain" description="Protein kinase" evidence="7">
    <location>
        <begin position="40"/>
        <end position="311"/>
    </location>
</feature>
<evidence type="ECO:0000256" key="6">
    <source>
        <dbReference type="PROSITE-ProRule" id="PRU10141"/>
    </source>
</evidence>
<dbReference type="Gene3D" id="1.10.510.10">
    <property type="entry name" value="Transferase(Phosphotransferase) domain 1"/>
    <property type="match status" value="2"/>
</dbReference>
<protein>
    <recommendedName>
        <fullName evidence="7">Protein kinase domain-containing protein</fullName>
    </recommendedName>
</protein>
<evidence type="ECO:0000256" key="3">
    <source>
        <dbReference type="ARBA" id="ARBA00022741"/>
    </source>
</evidence>
<keyword evidence="1" id="KW-0723">Serine/threonine-protein kinase</keyword>
<dbReference type="InterPro" id="IPR000719">
    <property type="entry name" value="Prot_kinase_dom"/>
</dbReference>
<proteinExistence type="predicted"/>
<evidence type="ECO:0000256" key="4">
    <source>
        <dbReference type="ARBA" id="ARBA00022777"/>
    </source>
</evidence>
<dbReference type="PROSITE" id="PS00108">
    <property type="entry name" value="PROTEIN_KINASE_ST"/>
    <property type="match status" value="1"/>
</dbReference>
<dbReference type="FunFam" id="3.30.200.20:FF:000337">
    <property type="entry name" value="Wall-associated receptor kinase 3"/>
    <property type="match status" value="1"/>
</dbReference>
<dbReference type="InterPro" id="IPR045274">
    <property type="entry name" value="WAK-like"/>
</dbReference>
<feature type="domain" description="Protein kinase" evidence="7">
    <location>
        <begin position="297"/>
        <end position="589"/>
    </location>
</feature>
<dbReference type="PANTHER" id="PTHR27005">
    <property type="entry name" value="WALL-ASSOCIATED RECEPTOR KINASE-LIKE 21"/>
    <property type="match status" value="1"/>
</dbReference>
<sequence length="601" mass="67543">VPANNKVMELIQGGDRSKWIAQSNHNIKCFTEGEIKIITNNYRTILGRGSFGEVYRGVLQDGSVVAVKRFIHNVKENFAQELTVHREINHKNVVRLIGYCVEENALMMVTEYIANGNLSGILHDGNVPIPLDIRLRIAIECAEALVYMHSYMYTQVIHGDIKPANILLDGGLKAKVSDFGISRIINTDKTLFTKHVIGSIGYMDPLFARDGRLTAKSDVYSFGVVLVELITRKKAAMSDGEADIVYVFTNALAKGVRGVREIFDAEIASQNNMKILEGVAKLAGECLRMERERRSDVRESLTPGTKTSRFVLLGTEEQAKSLCADPGKNCRVYYHGDIDGEATKVAVKRLRISDQLYFKGHNFGYCGFRSVIEVKSKLCHRHIVPLIGYCDDNGQRFLVYKFMAHGSLYEHLYMKPEPGLSWKQRLEICIGAARGLRHLHRCAEHAIVHGNLKSTNILLDNNWVAKITDGLFCSTAKSYLISNDSYSFLDPEYKHIQNLTEESDVYAFGVLLFEVLSAKVGRILPINYLLRCALLYKEGKLNEFFDCSLKKNMDPHSLKKFVEAAGKCIAERGIDRPSMEEVLSDLEYTLQLQFNAESSGS</sequence>
<dbReference type="OrthoDB" id="668663at2759"/>
<accession>A0A5J9UMR2</accession>
<dbReference type="InterPro" id="IPR011009">
    <property type="entry name" value="Kinase-like_dom_sf"/>
</dbReference>
<dbReference type="InterPro" id="IPR017441">
    <property type="entry name" value="Protein_kinase_ATP_BS"/>
</dbReference>
<dbReference type="GO" id="GO:0007166">
    <property type="term" value="P:cell surface receptor signaling pathway"/>
    <property type="evidence" value="ECO:0007669"/>
    <property type="project" value="InterPro"/>
</dbReference>
<dbReference type="InterPro" id="IPR001245">
    <property type="entry name" value="Ser-Thr/Tyr_kinase_cat_dom"/>
</dbReference>
<dbReference type="Proteomes" id="UP000324897">
    <property type="component" value="Chromosome 2"/>
</dbReference>
<keyword evidence="3 6" id="KW-0547">Nucleotide-binding</keyword>
<dbReference type="EMBL" id="RWGY01000013">
    <property type="protein sequence ID" value="TVU24856.1"/>
    <property type="molecule type" value="Genomic_DNA"/>
</dbReference>
<keyword evidence="2" id="KW-0808">Transferase</keyword>
<evidence type="ECO:0000256" key="5">
    <source>
        <dbReference type="ARBA" id="ARBA00022840"/>
    </source>
</evidence>
<dbReference type="InterPro" id="IPR008271">
    <property type="entry name" value="Ser/Thr_kinase_AS"/>
</dbReference>
<dbReference type="Gene3D" id="3.30.200.20">
    <property type="entry name" value="Phosphorylase Kinase, domain 1"/>
    <property type="match status" value="2"/>
</dbReference>
<evidence type="ECO:0000313" key="8">
    <source>
        <dbReference type="EMBL" id="TVU24856.1"/>
    </source>
</evidence>
<dbReference type="FunFam" id="1.10.510.10:FF:000474">
    <property type="entry name" value="Wall-associated receptor kinase 3"/>
    <property type="match status" value="1"/>
</dbReference>
<dbReference type="PANTHER" id="PTHR27005:SF505">
    <property type="entry name" value="PROTEIN KINASE DOMAIN-CONTAINING PROTEIN"/>
    <property type="match status" value="1"/>
</dbReference>
<gene>
    <name evidence="8" type="ORF">EJB05_27317</name>
</gene>
<keyword evidence="5 6" id="KW-0067">ATP-binding</keyword>
<comment type="caution">
    <text evidence="8">The sequence shown here is derived from an EMBL/GenBank/DDBJ whole genome shotgun (WGS) entry which is preliminary data.</text>
</comment>
<feature type="binding site" evidence="6">
    <location>
        <position position="68"/>
    </location>
    <ligand>
        <name>ATP</name>
        <dbReference type="ChEBI" id="CHEBI:30616"/>
    </ligand>
</feature>
<evidence type="ECO:0000259" key="7">
    <source>
        <dbReference type="PROSITE" id="PS50011"/>
    </source>
</evidence>
<dbReference type="GO" id="GO:0004674">
    <property type="term" value="F:protein serine/threonine kinase activity"/>
    <property type="evidence" value="ECO:0007669"/>
    <property type="project" value="UniProtKB-KW"/>
</dbReference>
<dbReference type="Pfam" id="PF00069">
    <property type="entry name" value="Pkinase"/>
    <property type="match status" value="1"/>
</dbReference>
<dbReference type="PROSITE" id="PS50011">
    <property type="entry name" value="PROTEIN_KINASE_DOM"/>
    <property type="match status" value="2"/>
</dbReference>
<keyword evidence="9" id="KW-1185">Reference proteome</keyword>
<keyword evidence="4" id="KW-0418">Kinase</keyword>
<name>A0A5J9UMR2_9POAL</name>
<dbReference type="GO" id="GO:0005524">
    <property type="term" value="F:ATP binding"/>
    <property type="evidence" value="ECO:0007669"/>
    <property type="project" value="UniProtKB-UniRule"/>
</dbReference>
<dbReference type="SMART" id="SM00220">
    <property type="entry name" value="S_TKc"/>
    <property type="match status" value="1"/>
</dbReference>
<evidence type="ECO:0000313" key="9">
    <source>
        <dbReference type="Proteomes" id="UP000324897"/>
    </source>
</evidence>
<dbReference type="Gramene" id="TVU24856">
    <property type="protein sequence ID" value="TVU24856"/>
    <property type="gene ID" value="EJB05_27317"/>
</dbReference>
<dbReference type="GO" id="GO:0005886">
    <property type="term" value="C:plasma membrane"/>
    <property type="evidence" value="ECO:0007669"/>
    <property type="project" value="TreeGrafter"/>
</dbReference>